<feature type="transmembrane region" description="Helical" evidence="9">
    <location>
        <begin position="301"/>
        <end position="328"/>
    </location>
</feature>
<dbReference type="GO" id="GO:1902600">
    <property type="term" value="P:proton transmembrane transport"/>
    <property type="evidence" value="ECO:0007669"/>
    <property type="project" value="InterPro"/>
</dbReference>
<keyword evidence="5 9" id="KW-0812">Transmembrane</keyword>
<feature type="transmembrane region" description="Helical" evidence="9">
    <location>
        <begin position="6"/>
        <end position="24"/>
    </location>
</feature>
<gene>
    <name evidence="11" type="primary">nhaP_2</name>
    <name evidence="11" type="ORF">SDC9_14835</name>
</gene>
<dbReference type="PANTHER" id="PTHR32507:SF7">
    <property type="entry name" value="K(+)_H(+) ANTIPORTER NHAP2"/>
    <property type="match status" value="1"/>
</dbReference>
<dbReference type="EMBL" id="VSSQ01000045">
    <property type="protein sequence ID" value="MPL69102.1"/>
    <property type="molecule type" value="Genomic_DNA"/>
</dbReference>
<evidence type="ECO:0000256" key="8">
    <source>
        <dbReference type="ARBA" id="ARBA00023136"/>
    </source>
</evidence>
<dbReference type="NCBIfam" id="NF003716">
    <property type="entry name" value="PRK05326.1-3"/>
    <property type="match status" value="1"/>
</dbReference>
<dbReference type="Pfam" id="PF00999">
    <property type="entry name" value="Na_H_Exchanger"/>
    <property type="match status" value="1"/>
</dbReference>
<dbReference type="Pfam" id="PF02080">
    <property type="entry name" value="TrkA_C"/>
    <property type="match status" value="1"/>
</dbReference>
<evidence type="ECO:0000313" key="11">
    <source>
        <dbReference type="EMBL" id="MPL69102.1"/>
    </source>
</evidence>
<comment type="caution">
    <text evidence="11">The sequence shown here is derived from an EMBL/GenBank/DDBJ whole genome shotgun (WGS) entry which is preliminary data.</text>
</comment>
<keyword evidence="2" id="KW-0813">Transport</keyword>
<name>A0A644TS68_9ZZZZ</name>
<dbReference type="AlphaFoldDB" id="A0A644TS68"/>
<keyword evidence="6 9" id="KW-1133">Transmembrane helix</keyword>
<evidence type="ECO:0000256" key="4">
    <source>
        <dbReference type="ARBA" id="ARBA00022475"/>
    </source>
</evidence>
<keyword evidence="8 9" id="KW-0472">Membrane</keyword>
<dbReference type="InterPro" id="IPR006153">
    <property type="entry name" value="Cation/H_exchanger_TM"/>
</dbReference>
<feature type="transmembrane region" description="Helical" evidence="9">
    <location>
        <begin position="366"/>
        <end position="393"/>
    </location>
</feature>
<feature type="transmembrane region" description="Helical" evidence="9">
    <location>
        <begin position="36"/>
        <end position="54"/>
    </location>
</feature>
<dbReference type="PROSITE" id="PS51202">
    <property type="entry name" value="RCK_C"/>
    <property type="match status" value="1"/>
</dbReference>
<evidence type="ECO:0000259" key="10">
    <source>
        <dbReference type="PROSITE" id="PS51202"/>
    </source>
</evidence>
<dbReference type="InterPro" id="IPR036721">
    <property type="entry name" value="RCK_C_sf"/>
</dbReference>
<feature type="transmembrane region" description="Helical" evidence="9">
    <location>
        <begin position="60"/>
        <end position="77"/>
    </location>
</feature>
<accession>A0A644TS68</accession>
<feature type="domain" description="RCK C-terminal" evidence="10">
    <location>
        <begin position="406"/>
        <end position="488"/>
    </location>
</feature>
<dbReference type="GO" id="GO:0005886">
    <property type="term" value="C:plasma membrane"/>
    <property type="evidence" value="ECO:0007669"/>
    <property type="project" value="UniProtKB-SubCell"/>
</dbReference>
<evidence type="ECO:0000256" key="2">
    <source>
        <dbReference type="ARBA" id="ARBA00022448"/>
    </source>
</evidence>
<dbReference type="GO" id="GO:0008324">
    <property type="term" value="F:monoatomic cation transmembrane transporter activity"/>
    <property type="evidence" value="ECO:0007669"/>
    <property type="project" value="InterPro"/>
</dbReference>
<evidence type="ECO:0000256" key="3">
    <source>
        <dbReference type="ARBA" id="ARBA00022449"/>
    </source>
</evidence>
<feature type="transmembrane region" description="Helical" evidence="9">
    <location>
        <begin position="278"/>
        <end position="295"/>
    </location>
</feature>
<dbReference type="NCBIfam" id="NF003715">
    <property type="entry name" value="PRK05326.1-2"/>
    <property type="match status" value="1"/>
</dbReference>
<feature type="transmembrane region" description="Helical" evidence="9">
    <location>
        <begin position="89"/>
        <end position="112"/>
    </location>
</feature>
<evidence type="ECO:0000256" key="7">
    <source>
        <dbReference type="ARBA" id="ARBA00023065"/>
    </source>
</evidence>
<organism evidence="11">
    <name type="scientific">bioreactor metagenome</name>
    <dbReference type="NCBI Taxonomy" id="1076179"/>
    <lineage>
        <taxon>unclassified sequences</taxon>
        <taxon>metagenomes</taxon>
        <taxon>ecological metagenomes</taxon>
    </lineage>
</organism>
<evidence type="ECO:0000256" key="5">
    <source>
        <dbReference type="ARBA" id="ARBA00022692"/>
    </source>
</evidence>
<keyword evidence="7" id="KW-0406">Ion transport</keyword>
<evidence type="ECO:0000256" key="9">
    <source>
        <dbReference type="SAM" id="Phobius"/>
    </source>
</evidence>
<protein>
    <submittedName>
        <fullName evidence="11">K(+)/H(+) antiporter NhaP</fullName>
    </submittedName>
</protein>
<evidence type="ECO:0000256" key="6">
    <source>
        <dbReference type="ARBA" id="ARBA00022989"/>
    </source>
</evidence>
<feature type="transmembrane region" description="Helical" evidence="9">
    <location>
        <begin position="224"/>
        <end position="244"/>
    </location>
</feature>
<feature type="transmembrane region" description="Helical" evidence="9">
    <location>
        <begin position="124"/>
        <end position="142"/>
    </location>
</feature>
<feature type="transmembrane region" description="Helical" evidence="9">
    <location>
        <begin position="250"/>
        <end position="266"/>
    </location>
</feature>
<keyword evidence="3" id="KW-0050">Antiport</keyword>
<feature type="transmembrane region" description="Helical" evidence="9">
    <location>
        <begin position="163"/>
        <end position="181"/>
    </location>
</feature>
<dbReference type="InterPro" id="IPR006037">
    <property type="entry name" value="RCK_C"/>
</dbReference>
<dbReference type="Gene3D" id="1.20.1530.20">
    <property type="match status" value="1"/>
</dbReference>
<reference evidence="11" key="1">
    <citation type="submission" date="2019-08" db="EMBL/GenBank/DDBJ databases">
        <authorList>
            <person name="Kucharzyk K."/>
            <person name="Murdoch R.W."/>
            <person name="Higgins S."/>
            <person name="Loffler F."/>
        </authorList>
    </citation>
    <scope>NUCLEOTIDE SEQUENCE</scope>
</reference>
<dbReference type="GO" id="GO:0006813">
    <property type="term" value="P:potassium ion transport"/>
    <property type="evidence" value="ECO:0007669"/>
    <property type="project" value="InterPro"/>
</dbReference>
<evidence type="ECO:0000256" key="1">
    <source>
        <dbReference type="ARBA" id="ARBA00004651"/>
    </source>
</evidence>
<dbReference type="PANTHER" id="PTHR32507">
    <property type="entry name" value="NA(+)/H(+) ANTIPORTER 1"/>
    <property type="match status" value="1"/>
</dbReference>
<proteinExistence type="predicted"/>
<dbReference type="GO" id="GO:0015297">
    <property type="term" value="F:antiporter activity"/>
    <property type="evidence" value="ECO:0007669"/>
    <property type="project" value="UniProtKB-KW"/>
</dbReference>
<keyword evidence="4" id="KW-1003">Cell membrane</keyword>
<dbReference type="InterPro" id="IPR038770">
    <property type="entry name" value="Na+/solute_symporter_sf"/>
</dbReference>
<sequence>MLTGISIDYLILTAAILLLLSIVASKTSGRLGVPSLLLFLLIGMLAGADGLGGIDFANTALVQLLGVFALIIILFSGGLDTRWESVKPVLLKGLILSTIGVMLTAAIVGIVVWQLTEFSLVEGLLLGAIISSTDAAAVFSILRSKNLGLKKRLRPLLELESGSNDPMAFFLTITLMQLLLVPDTSLWEGLLSFLLQMSIGGLVGYLMGRLMVWVLNHIRLDYDGLYPVLIIGLVLLIYSLAVFFKGNGFLAVYIAGVILGNHSFIHKRSILKFFDGQAWLMQIIMFLALGLLVYPSKIVPVIGIGLLVSFVLIFVARPLSVFLSLAIFKMQIREKLLISWVGLRGAVPIIFAIFPLMAGLPNAEMIFNIVFFVVLTSVAVQGTTLAPVARWLGLYQWEPPKKKYPLELDLTEGFHNELVEITVPEDCSAAGKPLVEVGFPQTALIVMIERNKKYITPKGTTIIEPGDNLLVMTDRPEDLAHVNSCLGISKVS</sequence>
<dbReference type="Gene3D" id="3.30.70.1450">
    <property type="entry name" value="Regulator of K+ conductance, C-terminal domain"/>
    <property type="match status" value="1"/>
</dbReference>
<comment type="subcellular location">
    <subcellularLocation>
        <location evidence="1">Cell membrane</location>
        <topology evidence="1">Multi-pass membrane protein</topology>
    </subcellularLocation>
</comment>
<feature type="transmembrane region" description="Helical" evidence="9">
    <location>
        <begin position="193"/>
        <end position="212"/>
    </location>
</feature>
<feature type="transmembrane region" description="Helical" evidence="9">
    <location>
        <begin position="340"/>
        <end position="360"/>
    </location>
</feature>
<dbReference type="SUPFAM" id="SSF116726">
    <property type="entry name" value="TrkA C-terminal domain-like"/>
    <property type="match status" value="1"/>
</dbReference>